<name>A0ACC3BTY5_PYRYE</name>
<protein>
    <submittedName>
        <fullName evidence="1">Uncharacterized protein</fullName>
    </submittedName>
</protein>
<organism evidence="1 2">
    <name type="scientific">Pyropia yezoensis</name>
    <name type="common">Susabi-nori</name>
    <name type="synonym">Porphyra yezoensis</name>
    <dbReference type="NCBI Taxonomy" id="2788"/>
    <lineage>
        <taxon>Eukaryota</taxon>
        <taxon>Rhodophyta</taxon>
        <taxon>Bangiophyceae</taxon>
        <taxon>Bangiales</taxon>
        <taxon>Bangiaceae</taxon>
        <taxon>Pyropia</taxon>
    </lineage>
</organism>
<gene>
    <name evidence="1" type="ORF">I4F81_003758</name>
</gene>
<dbReference type="Proteomes" id="UP000798662">
    <property type="component" value="Chromosome 1"/>
</dbReference>
<accession>A0ACC3BTY5</accession>
<comment type="caution">
    <text evidence="1">The sequence shown here is derived from an EMBL/GenBank/DDBJ whole genome shotgun (WGS) entry which is preliminary data.</text>
</comment>
<evidence type="ECO:0000313" key="1">
    <source>
        <dbReference type="EMBL" id="KAK1861174.1"/>
    </source>
</evidence>
<reference evidence="1" key="1">
    <citation type="submission" date="2019-11" db="EMBL/GenBank/DDBJ databases">
        <title>Nori genome reveals adaptations in red seaweeds to the harsh intertidal environment.</title>
        <authorList>
            <person name="Wang D."/>
            <person name="Mao Y."/>
        </authorList>
    </citation>
    <scope>NUCLEOTIDE SEQUENCE</scope>
    <source>
        <tissue evidence="1">Gametophyte</tissue>
    </source>
</reference>
<keyword evidence="2" id="KW-1185">Reference proteome</keyword>
<sequence>MQGEVAPRITKLDTDNYLQWSIEIEHTLRLKGCWEAVAPPDLADPVAHMALAAGGEGGAAVGAQTGEQPSSEELTRMERQAMSLLVLSVKPHHMATIRRNPTVRVAWEALGRGFRSRGPARMINLRRELSTMRMGRSETVLRYFNRGKTIAWELQELSAEVDGNQLMTALLVGVHAKYELTATVQASQAHLTLYEVQLRKATATEEAAQLD</sequence>
<dbReference type="EMBL" id="CM020618">
    <property type="protein sequence ID" value="KAK1861174.1"/>
    <property type="molecule type" value="Genomic_DNA"/>
</dbReference>
<proteinExistence type="predicted"/>
<evidence type="ECO:0000313" key="2">
    <source>
        <dbReference type="Proteomes" id="UP000798662"/>
    </source>
</evidence>